<sequence length="600" mass="69309">MNILMALSQLEITGAEVYATTIADELIERGNKVYIVSDTLTTPTKAEYIKLEFNKRSLLKRIEHIKFLYSLIKEKDIQIVHAHSRASSWSSQVACKLAGIPLITTTHGRQPIHFSRKLIKAFGDHSIAVCENIKKHMVNDIGFSENRISVILNPVNYKKLDLEKKVNDKKVISIVGRLSGPKGDVAYDLLEILSQDELLSKYKVRLIGGKELPERFLKFKEKDIEFIGYVPNIQEKIFESDIVIGAGRVAFEALLNKTSLIAVGETEYMGFINKENLSKSLASNFGDIGSMKYPKIEKEILLNDIEKALNLSENEKEELKDIIFKETNLQNIVDKIEKKYFELYVNKKKYDIPVIMYHRVINNAENEGVYGTYIYEDMFKKHLQYLKDKNYTVITFKDLDKIGWRNRFEKGKKYIILTFDDGYKDNYDLAFPILKEFNFKATIFLMGSLTYNEWDVKAGGERKFSLMSVEMIKEMQDYGIEFGAHTFNHPKINTLSNEEIEHQIVDVKKPLEKKIGKEIITFAYPYGILNDYAKEMAKKAGYTFALATDSGSVCLSDDLYQIRRIAIFPNTNLFSFKRKVAGNYNFIKIKREEKLRTKYE</sequence>
<dbReference type="SUPFAM" id="SSF88713">
    <property type="entry name" value="Glycoside hydrolase/deacetylase"/>
    <property type="match status" value="1"/>
</dbReference>
<dbReference type="Gene3D" id="3.20.20.370">
    <property type="entry name" value="Glycoside hydrolase/deacetylase"/>
    <property type="match status" value="1"/>
</dbReference>
<evidence type="ECO:0000313" key="5">
    <source>
        <dbReference type="Proteomes" id="UP000063147"/>
    </source>
</evidence>
<dbReference type="OrthoDB" id="9778320at2"/>
<evidence type="ECO:0000256" key="1">
    <source>
        <dbReference type="ARBA" id="ARBA00004613"/>
    </source>
</evidence>
<dbReference type="GO" id="GO:0005576">
    <property type="term" value="C:extracellular region"/>
    <property type="evidence" value="ECO:0007669"/>
    <property type="project" value="UniProtKB-SubCell"/>
</dbReference>
<evidence type="ECO:0000256" key="2">
    <source>
        <dbReference type="ARBA" id="ARBA00022729"/>
    </source>
</evidence>
<dbReference type="RefSeq" id="WP_060675980.1">
    <property type="nucleotide sequence ID" value="NZ_CP012713.1"/>
</dbReference>
<evidence type="ECO:0000313" key="4">
    <source>
        <dbReference type="EMBL" id="ALF17462.1"/>
    </source>
</evidence>
<dbReference type="PANTHER" id="PTHR34216:SF3">
    <property type="entry name" value="POLY-BETA-1,6-N-ACETYL-D-GLUCOSAMINE N-DEACETYLASE"/>
    <property type="match status" value="1"/>
</dbReference>
<dbReference type="EMBL" id="CP012713">
    <property type="protein sequence ID" value="ALF17462.1"/>
    <property type="molecule type" value="Genomic_DNA"/>
</dbReference>
<evidence type="ECO:0000259" key="3">
    <source>
        <dbReference type="PROSITE" id="PS51677"/>
    </source>
</evidence>
<keyword evidence="2" id="KW-0732">Signal</keyword>
<proteinExistence type="predicted"/>
<organism evidence="4">
    <name type="scientific">Fusobacterium animalis</name>
    <dbReference type="NCBI Taxonomy" id="76859"/>
    <lineage>
        <taxon>Bacteria</taxon>
        <taxon>Fusobacteriati</taxon>
        <taxon>Fusobacteriota</taxon>
        <taxon>Fusobacteriia</taxon>
        <taxon>Fusobacteriales</taxon>
        <taxon>Fusobacteriaceae</taxon>
        <taxon>Fusobacterium</taxon>
    </lineage>
</organism>
<dbReference type="InterPro" id="IPR051398">
    <property type="entry name" value="Polysacch_Deacetylase"/>
</dbReference>
<name>A0A0M4SCV5_9FUSO</name>
<reference evidence="4 5" key="1">
    <citation type="submission" date="2015-09" db="EMBL/GenBank/DDBJ databases">
        <authorList>
            <person name="Jackson K.R."/>
            <person name="Lunt B.L."/>
            <person name="Fisher J.N.B."/>
            <person name="Gardner A.V."/>
            <person name="Bailey M.E."/>
            <person name="Deus L.M."/>
            <person name="Earl A.S."/>
            <person name="Gibby P.D."/>
            <person name="Hartmann K.A."/>
            <person name="Liu J.E."/>
            <person name="Manci A.M."/>
            <person name="Nielsen D.A."/>
            <person name="Solomon M.B."/>
            <person name="Breakwell D.P."/>
            <person name="Burnett S.H."/>
            <person name="Grose J.H."/>
        </authorList>
    </citation>
    <scope>NUCLEOTIDE SEQUENCE [LARGE SCALE GENOMIC DNA]</scope>
    <source>
        <strain evidence="4 5">KCOM 1279</strain>
    </source>
</reference>
<dbReference type="Proteomes" id="UP000063147">
    <property type="component" value="Chromosome"/>
</dbReference>
<dbReference type="CDD" id="cd10918">
    <property type="entry name" value="CE4_NodB_like_5s_6s"/>
    <property type="match status" value="1"/>
</dbReference>
<dbReference type="GO" id="GO:0016810">
    <property type="term" value="F:hydrolase activity, acting on carbon-nitrogen (but not peptide) bonds"/>
    <property type="evidence" value="ECO:0007669"/>
    <property type="project" value="InterPro"/>
</dbReference>
<dbReference type="InterPro" id="IPR028098">
    <property type="entry name" value="Glyco_trans_4-like_N"/>
</dbReference>
<dbReference type="GO" id="GO:0005975">
    <property type="term" value="P:carbohydrate metabolic process"/>
    <property type="evidence" value="ECO:0007669"/>
    <property type="project" value="InterPro"/>
</dbReference>
<dbReference type="CDD" id="cd03819">
    <property type="entry name" value="GT4_WavL-like"/>
    <property type="match status" value="1"/>
</dbReference>
<dbReference type="PATRIC" id="fig|76859.3.peg.896"/>
<dbReference type="SUPFAM" id="SSF53756">
    <property type="entry name" value="UDP-Glycosyltransferase/glycogen phosphorylase"/>
    <property type="match status" value="1"/>
</dbReference>
<dbReference type="Gene3D" id="3.40.50.2000">
    <property type="entry name" value="Glycogen Phosphorylase B"/>
    <property type="match status" value="1"/>
</dbReference>
<dbReference type="Pfam" id="PF13439">
    <property type="entry name" value="Glyco_transf_4"/>
    <property type="match status" value="1"/>
</dbReference>
<comment type="subcellular location">
    <subcellularLocation>
        <location evidence="1">Secreted</location>
    </subcellularLocation>
</comment>
<dbReference type="InterPro" id="IPR002509">
    <property type="entry name" value="NODB_dom"/>
</dbReference>
<dbReference type="AlphaFoldDB" id="A0A0M4SCV5"/>
<feature type="domain" description="NodB homology" evidence="3">
    <location>
        <begin position="413"/>
        <end position="600"/>
    </location>
</feature>
<dbReference type="Pfam" id="PF01522">
    <property type="entry name" value="Polysacc_deac_1"/>
    <property type="match status" value="1"/>
</dbReference>
<dbReference type="PANTHER" id="PTHR34216">
    <property type="match status" value="1"/>
</dbReference>
<dbReference type="PROSITE" id="PS51677">
    <property type="entry name" value="NODB"/>
    <property type="match status" value="1"/>
</dbReference>
<dbReference type="InterPro" id="IPR011330">
    <property type="entry name" value="Glyco_hydro/deAcase_b/a-brl"/>
</dbReference>
<accession>A0A0M4SCV5</accession>
<gene>
    <name evidence="4" type="ORF">RN98_04510</name>
</gene>
<protein>
    <submittedName>
        <fullName evidence="4">Polysaccharide deacetylase</fullName>
    </submittedName>
</protein>